<dbReference type="GO" id="GO:0000272">
    <property type="term" value="P:polysaccharide catabolic process"/>
    <property type="evidence" value="ECO:0007669"/>
    <property type="project" value="InterPro"/>
</dbReference>
<dbReference type="InterPro" id="IPR018247">
    <property type="entry name" value="EF_Hand_1_Ca_BS"/>
</dbReference>
<dbReference type="SUPFAM" id="SSF49503">
    <property type="entry name" value="Cupredoxins"/>
    <property type="match status" value="3"/>
</dbReference>
<dbReference type="InterPro" id="IPR008972">
    <property type="entry name" value="Cupredoxin"/>
</dbReference>
<dbReference type="InterPro" id="IPR002105">
    <property type="entry name" value="Dockerin_1_rpt"/>
</dbReference>
<dbReference type="EMBL" id="CP010802">
    <property type="protein sequence ID" value="ALC17816.1"/>
    <property type="molecule type" value="Genomic_DNA"/>
</dbReference>
<evidence type="ECO:0000313" key="2">
    <source>
        <dbReference type="EMBL" id="ALC17816.1"/>
    </source>
</evidence>
<dbReference type="STRING" id="1603606.DSOUD_3091"/>
<keyword evidence="3" id="KW-1185">Reference proteome</keyword>
<dbReference type="AlphaFoldDB" id="A0A0M4CYZ4"/>
<reference evidence="2 3" key="1">
    <citation type="submission" date="2015-07" db="EMBL/GenBank/DDBJ databases">
        <title>Isolation and Genomic Characterization of a Novel Halophilic Metal-Reducing Deltaproteobacterium from the Deep Subsurface.</title>
        <authorList>
            <person name="Badalamenti J.P."/>
            <person name="Summers Z.M."/>
            <person name="Gralnick J.A."/>
            <person name="Bond D.R."/>
        </authorList>
    </citation>
    <scope>NUCLEOTIDE SEQUENCE [LARGE SCALE GENOMIC DNA]</scope>
    <source>
        <strain evidence="2 3">WTL</strain>
    </source>
</reference>
<dbReference type="CDD" id="cd13868">
    <property type="entry name" value="CuRO_2_CotA_like"/>
    <property type="match status" value="1"/>
</dbReference>
<dbReference type="SUPFAM" id="SSF63446">
    <property type="entry name" value="Type I dockerin domain"/>
    <property type="match status" value="1"/>
</dbReference>
<dbReference type="Pfam" id="PF07731">
    <property type="entry name" value="Cu-oxidase_2"/>
    <property type="match status" value="1"/>
</dbReference>
<dbReference type="InterPro" id="IPR011706">
    <property type="entry name" value="Cu-oxidase_C"/>
</dbReference>
<dbReference type="PROSITE" id="PS00018">
    <property type="entry name" value="EF_HAND_1"/>
    <property type="match status" value="1"/>
</dbReference>
<dbReference type="CDD" id="cd13844">
    <property type="entry name" value="CuRO_1_BOD_CotA_like"/>
    <property type="match status" value="1"/>
</dbReference>
<dbReference type="PATRIC" id="fig|1603606.3.peg.3336"/>
<dbReference type="InterPro" id="IPR036439">
    <property type="entry name" value="Dockerin_dom_sf"/>
</dbReference>
<dbReference type="KEGG" id="des:DSOUD_3091"/>
<dbReference type="OrthoDB" id="9757546at2"/>
<evidence type="ECO:0000259" key="1">
    <source>
        <dbReference type="Pfam" id="PF07731"/>
    </source>
</evidence>
<dbReference type="Gene3D" id="2.60.40.420">
    <property type="entry name" value="Cupredoxins - blue copper proteins"/>
    <property type="match status" value="3"/>
</dbReference>
<dbReference type="CDD" id="cd13891">
    <property type="entry name" value="CuRO_3_CotA_like"/>
    <property type="match status" value="1"/>
</dbReference>
<dbReference type="PANTHER" id="PTHR48267">
    <property type="entry name" value="CUPREDOXIN SUPERFAMILY PROTEIN"/>
    <property type="match status" value="1"/>
</dbReference>
<accession>A0A0M4CYZ4</accession>
<dbReference type="RefSeq" id="WP_053551797.1">
    <property type="nucleotide sequence ID" value="NZ_CP010802.1"/>
</dbReference>
<dbReference type="GO" id="GO:0004553">
    <property type="term" value="F:hydrolase activity, hydrolyzing O-glycosyl compounds"/>
    <property type="evidence" value="ECO:0007669"/>
    <property type="project" value="InterPro"/>
</dbReference>
<sequence length="813" mass="86911">MKHRVTWSLSLPALGVALTLFLPTLLPAQPLPGGTLDPTTIPKFVTPLVIPPQMPKSPAASPLNTAPQPAADYNIAVRQFQQQILPAGFGATTVWSYGLAEDAVPALAPAPNSTFNYPAFTVENTSGVPTRVRWINDLVDAGGNYLPHLFPIDQTLHWANPPATGCLDGSNRTDCRTLNPANYTGPVPMVTHVHGAHVNAESDGYPEAWWLPAAGNIPAGYARTGTLFDQYDINNTVPGSAFFAYENDQPAATIWYHDHSLGITRVNVYAGPAGFWLIRGGANGDAAIDNVATATANDGVLPGPAPTLAGGDPNFNAGVRAAIREIPVVIQDRSFNADGALFYPDNRAFFEGLNVPLLPPQIPGAGTLDIPFIPNSDIAPIWNPEFFANTMVVNGNTWPQLEVAPALYRLRLLNGCNSRTLNLSLFQMAGDVQVAERPFFQIGGDQGFLPAVVLLQTGISLPLPGDGTLPVLPAPAPGAMQALLMGPAERADVLVDFSGLPDGTVVRILNTAPDAPFGGFPDVPADPGTTGQVMQFVVNSALTQPTDAAATPPQNLVLPAEPAVGPAVATRQLTLNEEVSGQLCVQQLPDGSITTLFNTPNDPNFLANCTAAGGVPMAPRAALLGVLGTDPVSGAPVSIPKLWMNVITENPVIGDTEEWEIFNLTMDAHPIHLHLVRFQVINRQAFDPVTFAPIPGTITPPEANEEGYKDTALNYPGQITRIRAHFDRAGLYVWHCHILEHEDNEMMRPYLVRYDPAFPDLNGDNTVDRADLALLLAQIRSPQPVKLAFDLNLDQKVDLLDARILVGKLGLTR</sequence>
<dbReference type="Pfam" id="PF00404">
    <property type="entry name" value="Dockerin_1"/>
    <property type="match status" value="1"/>
</dbReference>
<proteinExistence type="predicted"/>
<gene>
    <name evidence="2" type="primary">ompC</name>
    <name evidence="2" type="ORF">DSOUD_3091</name>
</gene>
<feature type="domain" description="Plastocyanin-like" evidence="1">
    <location>
        <begin position="654"/>
        <end position="753"/>
    </location>
</feature>
<name>A0A0M4CYZ4_9BACT</name>
<evidence type="ECO:0000313" key="3">
    <source>
        <dbReference type="Proteomes" id="UP000057158"/>
    </source>
</evidence>
<dbReference type="Gene3D" id="1.10.1330.10">
    <property type="entry name" value="Dockerin domain"/>
    <property type="match status" value="1"/>
</dbReference>
<dbReference type="GO" id="GO:0005507">
    <property type="term" value="F:copper ion binding"/>
    <property type="evidence" value="ECO:0007669"/>
    <property type="project" value="InterPro"/>
</dbReference>
<dbReference type="GO" id="GO:0016491">
    <property type="term" value="F:oxidoreductase activity"/>
    <property type="evidence" value="ECO:0007669"/>
    <property type="project" value="InterPro"/>
</dbReference>
<organism evidence="2 3">
    <name type="scientific">Desulfuromonas soudanensis</name>
    <dbReference type="NCBI Taxonomy" id="1603606"/>
    <lineage>
        <taxon>Bacteria</taxon>
        <taxon>Pseudomonadati</taxon>
        <taxon>Thermodesulfobacteriota</taxon>
        <taxon>Desulfuromonadia</taxon>
        <taxon>Desulfuromonadales</taxon>
        <taxon>Desulfuromonadaceae</taxon>
        <taxon>Desulfuromonas</taxon>
    </lineage>
</organism>
<dbReference type="Proteomes" id="UP000057158">
    <property type="component" value="Chromosome"/>
</dbReference>
<protein>
    <submittedName>
        <fullName evidence="2">Multicopper oxidase</fullName>
    </submittedName>
</protein>
<dbReference type="InterPro" id="IPR045087">
    <property type="entry name" value="Cu-oxidase_fam"/>
</dbReference>
<dbReference type="PANTHER" id="PTHR48267:SF1">
    <property type="entry name" value="BILIRUBIN OXIDASE"/>
    <property type="match status" value="1"/>
</dbReference>